<dbReference type="Proteomes" id="UP001152607">
    <property type="component" value="Unassembled WGS sequence"/>
</dbReference>
<reference evidence="2" key="1">
    <citation type="submission" date="2023-01" db="EMBL/GenBank/DDBJ databases">
        <authorList>
            <person name="Van Ghelder C."/>
            <person name="Rancurel C."/>
        </authorList>
    </citation>
    <scope>NUCLEOTIDE SEQUENCE</scope>
    <source>
        <strain evidence="2">CNCM I-4278</strain>
    </source>
</reference>
<name>A0A9W4UHN4_9PLEO</name>
<proteinExistence type="predicted"/>
<feature type="chain" id="PRO_5040753984" evidence="1">
    <location>
        <begin position="20"/>
        <end position="76"/>
    </location>
</feature>
<dbReference type="AlphaFoldDB" id="A0A9W4UHN4"/>
<protein>
    <submittedName>
        <fullName evidence="2">Uncharacterized protein</fullName>
    </submittedName>
</protein>
<gene>
    <name evidence="2" type="ORF">PDIGIT_LOCUS8571</name>
</gene>
<dbReference type="EMBL" id="CAOQHR010000005">
    <property type="protein sequence ID" value="CAI6335489.1"/>
    <property type="molecule type" value="Genomic_DNA"/>
</dbReference>
<keyword evidence="1" id="KW-0732">Signal</keyword>
<evidence type="ECO:0000313" key="2">
    <source>
        <dbReference type="EMBL" id="CAI6335489.1"/>
    </source>
</evidence>
<sequence>MAALGLMHLLLLLTPFSLPYVLVDNYISMYLRGSNHFLPNYYSLLPIFFSAAWNSRNTILRIQTTTSPSNSPPTPN</sequence>
<evidence type="ECO:0000256" key="1">
    <source>
        <dbReference type="SAM" id="SignalP"/>
    </source>
</evidence>
<comment type="caution">
    <text evidence="2">The sequence shown here is derived from an EMBL/GenBank/DDBJ whole genome shotgun (WGS) entry which is preliminary data.</text>
</comment>
<feature type="signal peptide" evidence="1">
    <location>
        <begin position="1"/>
        <end position="19"/>
    </location>
</feature>
<accession>A0A9W4UHN4</accession>
<organism evidence="2 3">
    <name type="scientific">Periconia digitata</name>
    <dbReference type="NCBI Taxonomy" id="1303443"/>
    <lineage>
        <taxon>Eukaryota</taxon>
        <taxon>Fungi</taxon>
        <taxon>Dikarya</taxon>
        <taxon>Ascomycota</taxon>
        <taxon>Pezizomycotina</taxon>
        <taxon>Dothideomycetes</taxon>
        <taxon>Pleosporomycetidae</taxon>
        <taxon>Pleosporales</taxon>
        <taxon>Massarineae</taxon>
        <taxon>Periconiaceae</taxon>
        <taxon>Periconia</taxon>
    </lineage>
</organism>
<evidence type="ECO:0000313" key="3">
    <source>
        <dbReference type="Proteomes" id="UP001152607"/>
    </source>
</evidence>
<keyword evidence="3" id="KW-1185">Reference proteome</keyword>